<dbReference type="Proteomes" id="UP000307702">
    <property type="component" value="Unassembled WGS sequence"/>
</dbReference>
<feature type="compositionally biased region" description="Acidic residues" evidence="1">
    <location>
        <begin position="31"/>
        <end position="47"/>
    </location>
</feature>
<dbReference type="Gene3D" id="1.20.58.2200">
    <property type="match status" value="1"/>
</dbReference>
<feature type="region of interest" description="Disordered" evidence="1">
    <location>
        <begin position="1"/>
        <end position="95"/>
    </location>
</feature>
<feature type="region of interest" description="Disordered" evidence="1">
    <location>
        <begin position="169"/>
        <end position="189"/>
    </location>
</feature>
<evidence type="ECO:0000256" key="1">
    <source>
        <dbReference type="SAM" id="MobiDB-lite"/>
    </source>
</evidence>
<dbReference type="NCBIfam" id="TIGR03504">
    <property type="entry name" value="FimV_Cterm"/>
    <property type="match status" value="1"/>
</dbReference>
<protein>
    <recommendedName>
        <fullName evidence="4">Pilus assembly protein FimV</fullName>
    </recommendedName>
</protein>
<dbReference type="InterPro" id="IPR038440">
    <property type="entry name" value="FimV_C_sf"/>
</dbReference>
<dbReference type="AlphaFoldDB" id="A0A8H2PMS9"/>
<reference evidence="2 3" key="1">
    <citation type="submission" date="2019-05" db="EMBL/GenBank/DDBJ databases">
        <title>Colwellia ponticola sp. nov., isolated from seawater.</title>
        <authorList>
            <person name="Yoon J.-H."/>
        </authorList>
    </citation>
    <scope>NUCLEOTIDE SEQUENCE [LARGE SCALE GENOMIC DNA]</scope>
    <source>
        <strain evidence="2 3">OISW-25</strain>
    </source>
</reference>
<evidence type="ECO:0000313" key="3">
    <source>
        <dbReference type="Proteomes" id="UP000307702"/>
    </source>
</evidence>
<evidence type="ECO:0000313" key="2">
    <source>
        <dbReference type="EMBL" id="TMM46773.1"/>
    </source>
</evidence>
<comment type="caution">
    <text evidence="2">The sequence shown here is derived from an EMBL/GenBank/DDBJ whole genome shotgun (WGS) entry which is preliminary data.</text>
</comment>
<dbReference type="InterPro" id="IPR020011">
    <property type="entry name" value="FimV_C"/>
</dbReference>
<feature type="compositionally biased region" description="Acidic residues" evidence="1">
    <location>
        <begin position="176"/>
        <end position="188"/>
    </location>
</feature>
<proteinExistence type="predicted"/>
<keyword evidence="3" id="KW-1185">Reference proteome</keyword>
<evidence type="ECO:0008006" key="4">
    <source>
        <dbReference type="Google" id="ProtNLM"/>
    </source>
</evidence>
<dbReference type="RefSeq" id="WP_138620537.1">
    <property type="nucleotide sequence ID" value="NZ_SZVP01000002.1"/>
</dbReference>
<sequence length="410" mass="44284">ETPAADDDNTELSDPDDIDALLESMSGETPAADDDNTELSDPDDIDALLESMSGETPAAAKAPALENSIAEEAEKVDPTPAVQPEIKADEMPTLTSEEQKIQDEIAENEAKIAEFTAEYVTPFLTADFSDILTKESSSAPVSETLEHDQDNELNDDFDIDALIADNTNYNESLSNVEEEKDDIGDDLTDSLTNKSAKNNVSDGFSESELSHLLSEESAEESELVAENSPDFNDEDVLADLLKETADEELIDDGDERSTIEALGNVDFDELLANIEEESATTSTDNDYIGDDIGDSLVDVDLSANNDTGSPSAAQVESYVTVDDLLSDSLADTDVSEPYEKTNIDVGLGQYADNNQGIDVDENGSMSSQLDLAKMYLEMNDQENAQVILQEVLLKGDTTQKAEAKKLLDSI</sequence>
<dbReference type="EMBL" id="SZVP01000002">
    <property type="protein sequence ID" value="TMM46773.1"/>
    <property type="molecule type" value="Genomic_DNA"/>
</dbReference>
<organism evidence="2 3">
    <name type="scientific">Colwellia ponticola</name>
    <dbReference type="NCBI Taxonomy" id="2304625"/>
    <lineage>
        <taxon>Bacteria</taxon>
        <taxon>Pseudomonadati</taxon>
        <taxon>Pseudomonadota</taxon>
        <taxon>Gammaproteobacteria</taxon>
        <taxon>Alteromonadales</taxon>
        <taxon>Colwelliaceae</taxon>
        <taxon>Colwellia</taxon>
    </lineage>
</organism>
<name>A0A8H2PMS9_9GAMM</name>
<gene>
    <name evidence="2" type="ORF">FCS21_03035</name>
</gene>
<feature type="non-terminal residue" evidence="2">
    <location>
        <position position="1"/>
    </location>
</feature>
<accession>A0A8H2PMS9</accession>
<feature type="compositionally biased region" description="Acidic residues" evidence="1">
    <location>
        <begin position="1"/>
        <end position="20"/>
    </location>
</feature>
<dbReference type="OrthoDB" id="5298707at2"/>